<feature type="region of interest" description="Disordered" evidence="1">
    <location>
        <begin position="61"/>
        <end position="131"/>
    </location>
</feature>
<feature type="compositionally biased region" description="Low complexity" evidence="1">
    <location>
        <begin position="168"/>
        <end position="183"/>
    </location>
</feature>
<feature type="compositionally biased region" description="Low complexity" evidence="1">
    <location>
        <begin position="111"/>
        <end position="121"/>
    </location>
</feature>
<accession>A0A0W0FRU2</accession>
<evidence type="ECO:0000256" key="1">
    <source>
        <dbReference type="SAM" id="MobiDB-lite"/>
    </source>
</evidence>
<sequence>MSYLSHLPSTVGQQEHTTPTATMTASTRSTATPHTRLKSLIISPNLDALLEHEERVRSARIGWSPGSPWSEGSGSPHSSMSLDSGMPQLKPLSPPPRRRPRTSQESRHSSSRSVSPHFSSEIVNQPNPYINPAPTIQELTWVQDELLDNKFTSDSRVNAWSPHVHDPTTFSTTTTTTTRTTTTNMNKPPIPTSPKPDFSSFRSAQKHNSKPSSSPESPLLDHDLPPTTNHLNSHQRSDLIRKSRKLAQVFGQTPAADSLAKQGQSFLDLPGAGSSSPLSKHRHHRAAHSISSDLDITTGGATINRRENKPGPIWPPPQGTQYFTAGGRRHSTPLTPDQFSFLSEPVTDEYDNHSHHSSELNIEISSTHEGSNFHDDATSFIDLSDSDDRYPSGGANKGKITTTTLVDDSTSPASEDARPISSEKDADSLSAYPTSQHHDQHSSNTSDSKYQRTIDLSRDDLGNGRNSIPDLPPSSPNETSISDLSSLNALDDISICESLSPEAQAEEEKRRRREKLAKVHRFLGSRVPTNLVIGELEDPALPPLAPSDALRMLEGFGNDDDKKWMKRRRSSSAVVLPAWSDDLDRLRDGLSLEEKAINVRRAQKMEKVFGVAPPQTLYHTRHSPSLSATPASGVSTPRTMLRSTSGDTVTPAKNINQSSYTAFSNYKAKKKSDRPGTADSEEKLLPKDKNESFNNDKQRDTNHNAFGSTSGSHRRARGASLVYTHYQHSLNSLNDILDRDDRASLAELHQFLNNPDVHADLIDFTENMERRDPERDYAKDLELFHSGKGKETGSPESKRSSVSSSIRSERRRSLPTPITGTRSSFMSFEPGSPERAYGYSRPYRNRTDSLMSKADSIVSPEGNEFQMRRRKAAKLTQFFGVNYRDLIRDVLDSIEGGLEAERKKGTVSKEEAEDLLQKLRTIKTKRGGLFNS</sequence>
<feature type="region of interest" description="Disordered" evidence="1">
    <location>
        <begin position="384"/>
        <end position="482"/>
    </location>
</feature>
<feature type="region of interest" description="Disordered" evidence="1">
    <location>
        <begin position="616"/>
        <end position="653"/>
    </location>
</feature>
<dbReference type="EMBL" id="LATX01001708">
    <property type="protein sequence ID" value="KTB39063.1"/>
    <property type="molecule type" value="Genomic_DNA"/>
</dbReference>
<feature type="compositionally biased region" description="Low complexity" evidence="1">
    <location>
        <begin position="17"/>
        <end position="33"/>
    </location>
</feature>
<feature type="compositionally biased region" description="Basic and acidic residues" evidence="1">
    <location>
        <begin position="415"/>
        <end position="427"/>
    </location>
</feature>
<feature type="compositionally biased region" description="Polar residues" evidence="1">
    <location>
        <begin position="623"/>
        <end position="653"/>
    </location>
</feature>
<feature type="region of interest" description="Disordered" evidence="1">
    <location>
        <begin position="1"/>
        <end position="38"/>
    </location>
</feature>
<evidence type="ECO:0000313" key="2">
    <source>
        <dbReference type="EMBL" id="KTB39063.1"/>
    </source>
</evidence>
<name>A0A0W0FRU2_MONRR</name>
<gene>
    <name evidence="2" type="ORF">WG66_8321</name>
</gene>
<feature type="region of interest" description="Disordered" evidence="1">
    <location>
        <begin position="780"/>
        <end position="843"/>
    </location>
</feature>
<comment type="caution">
    <text evidence="2">The sequence shown here is derived from an EMBL/GenBank/DDBJ whole genome shotgun (WGS) entry which is preliminary data.</text>
</comment>
<dbReference type="eggNOG" id="ENOG502SJQ3">
    <property type="taxonomic scope" value="Eukaryota"/>
</dbReference>
<dbReference type="Proteomes" id="UP000054988">
    <property type="component" value="Unassembled WGS sequence"/>
</dbReference>
<dbReference type="AlphaFoldDB" id="A0A0W0FRU2"/>
<feature type="compositionally biased region" description="Low complexity" evidence="1">
    <location>
        <begin position="62"/>
        <end position="85"/>
    </location>
</feature>
<feature type="compositionally biased region" description="Polar residues" evidence="1">
    <location>
        <begin position="399"/>
        <end position="413"/>
    </location>
</feature>
<protein>
    <submittedName>
        <fullName evidence="2">Uncharacterized protein</fullName>
    </submittedName>
</protein>
<feature type="compositionally biased region" description="Polar residues" evidence="1">
    <location>
        <begin position="816"/>
        <end position="826"/>
    </location>
</feature>
<feature type="region of interest" description="Disordered" evidence="1">
    <location>
        <begin position="666"/>
        <end position="715"/>
    </location>
</feature>
<feature type="compositionally biased region" description="Polar residues" evidence="1">
    <location>
        <begin position="7"/>
        <end position="16"/>
    </location>
</feature>
<feature type="region of interest" description="Disordered" evidence="1">
    <location>
        <begin position="266"/>
        <end position="289"/>
    </location>
</feature>
<feature type="compositionally biased region" description="Basic and acidic residues" evidence="1">
    <location>
        <begin position="673"/>
        <end position="702"/>
    </location>
</feature>
<reference evidence="2 3" key="1">
    <citation type="submission" date="2015-12" db="EMBL/GenBank/DDBJ databases">
        <title>Draft genome sequence of Moniliophthora roreri, the causal agent of frosty pod rot of cacao.</title>
        <authorList>
            <person name="Aime M.C."/>
            <person name="Diaz-Valderrama J.R."/>
            <person name="Kijpornyongpan T."/>
            <person name="Phillips-Mora W."/>
        </authorList>
    </citation>
    <scope>NUCLEOTIDE SEQUENCE [LARGE SCALE GENOMIC DNA]</scope>
    <source>
        <strain evidence="2 3">MCA 2952</strain>
    </source>
</reference>
<evidence type="ECO:0000313" key="3">
    <source>
        <dbReference type="Proteomes" id="UP000054988"/>
    </source>
</evidence>
<proteinExistence type="predicted"/>
<organism evidence="2 3">
    <name type="scientific">Moniliophthora roreri</name>
    <name type="common">Frosty pod rot fungus</name>
    <name type="synonym">Monilia roreri</name>
    <dbReference type="NCBI Taxonomy" id="221103"/>
    <lineage>
        <taxon>Eukaryota</taxon>
        <taxon>Fungi</taxon>
        <taxon>Dikarya</taxon>
        <taxon>Basidiomycota</taxon>
        <taxon>Agaricomycotina</taxon>
        <taxon>Agaricomycetes</taxon>
        <taxon>Agaricomycetidae</taxon>
        <taxon>Agaricales</taxon>
        <taxon>Marasmiineae</taxon>
        <taxon>Marasmiaceae</taxon>
        <taxon>Moniliophthora</taxon>
    </lineage>
</organism>
<feature type="compositionally biased region" description="Basic and acidic residues" evidence="1">
    <location>
        <begin position="780"/>
        <end position="799"/>
    </location>
</feature>
<feature type="region of interest" description="Disordered" evidence="1">
    <location>
        <begin position="157"/>
        <end position="239"/>
    </location>
</feature>
<feature type="compositionally biased region" description="Basic and acidic residues" evidence="1">
    <location>
        <begin position="449"/>
        <end position="462"/>
    </location>
</feature>